<keyword evidence="4" id="KW-1185">Reference proteome</keyword>
<evidence type="ECO:0000256" key="1">
    <source>
        <dbReference type="SAM" id="MobiDB-lite"/>
    </source>
</evidence>
<dbReference type="Pfam" id="PF09534">
    <property type="entry name" value="Trp_oprn_chp"/>
    <property type="match status" value="2"/>
</dbReference>
<keyword evidence="2" id="KW-0812">Transmembrane</keyword>
<comment type="caution">
    <text evidence="3">The sequence shown here is derived from an EMBL/GenBank/DDBJ whole genome shotgun (WGS) entry which is preliminary data.</text>
</comment>
<evidence type="ECO:0008006" key="5">
    <source>
        <dbReference type="Google" id="ProtNLM"/>
    </source>
</evidence>
<protein>
    <recommendedName>
        <fullName evidence="5">Tryptophan-associated membrane protein</fullName>
    </recommendedName>
</protein>
<evidence type="ECO:0000313" key="4">
    <source>
        <dbReference type="Proteomes" id="UP000482960"/>
    </source>
</evidence>
<dbReference type="InterPro" id="IPR019051">
    <property type="entry name" value="Trp_biosyn_TM_oprn/chp"/>
</dbReference>
<proteinExistence type="predicted"/>
<feature type="region of interest" description="Disordered" evidence="1">
    <location>
        <begin position="140"/>
        <end position="164"/>
    </location>
</feature>
<name>A0A6V8KT41_9ACTN</name>
<keyword evidence="2" id="KW-0472">Membrane</keyword>
<dbReference type="RefSeq" id="WP_173075588.1">
    <property type="nucleotide sequence ID" value="NZ_BAABJB010000027.1"/>
</dbReference>
<dbReference type="AlphaFoldDB" id="A0A6V8KT41"/>
<reference evidence="3 4" key="2">
    <citation type="submission" date="2020-03" db="EMBL/GenBank/DDBJ databases">
        <authorList>
            <person name="Ichikawa N."/>
            <person name="Kimura A."/>
            <person name="Kitahashi Y."/>
            <person name="Uohara A."/>
        </authorList>
    </citation>
    <scope>NUCLEOTIDE SEQUENCE [LARGE SCALE GENOMIC DNA]</scope>
    <source>
        <strain evidence="3 4">NBRC 108638</strain>
    </source>
</reference>
<sequence length="164" mass="16587">MRTGRELALAVLACLAGAGLALFAATRTWSVTELYRPVPFGPGADKHTGGELIQWLPPLAVVGLAGAGAIVATRGRVRQVLGVLLLCLGAGVAGGGAHGLTWATGWPLACIAGGLLIAAGGALVAVRGLRWPSLGTRYERATRSGDGPTAAWDALDRGDDPTLS</sequence>
<feature type="compositionally biased region" description="Basic and acidic residues" evidence="1">
    <location>
        <begin position="154"/>
        <end position="164"/>
    </location>
</feature>
<evidence type="ECO:0000313" key="3">
    <source>
        <dbReference type="EMBL" id="GFJ88292.1"/>
    </source>
</evidence>
<feature type="transmembrane region" description="Helical" evidence="2">
    <location>
        <begin position="106"/>
        <end position="126"/>
    </location>
</feature>
<accession>A0A6V8KT41</accession>
<feature type="transmembrane region" description="Helical" evidence="2">
    <location>
        <begin position="54"/>
        <end position="73"/>
    </location>
</feature>
<keyword evidence="2" id="KW-1133">Transmembrane helix</keyword>
<reference evidence="3 4" key="1">
    <citation type="submission" date="2020-03" db="EMBL/GenBank/DDBJ databases">
        <title>Whole genome shotgun sequence of Phytohabitans rumicis NBRC 108638.</title>
        <authorList>
            <person name="Komaki H."/>
            <person name="Tamura T."/>
        </authorList>
    </citation>
    <scope>NUCLEOTIDE SEQUENCE [LARGE SCALE GENOMIC DNA]</scope>
    <source>
        <strain evidence="3 4">NBRC 108638</strain>
    </source>
</reference>
<gene>
    <name evidence="3" type="ORF">Prum_019340</name>
</gene>
<dbReference type="Proteomes" id="UP000482960">
    <property type="component" value="Unassembled WGS sequence"/>
</dbReference>
<feature type="transmembrane region" description="Helical" evidence="2">
    <location>
        <begin position="80"/>
        <end position="100"/>
    </location>
</feature>
<evidence type="ECO:0000256" key="2">
    <source>
        <dbReference type="SAM" id="Phobius"/>
    </source>
</evidence>
<dbReference type="EMBL" id="BLPG01000001">
    <property type="protein sequence ID" value="GFJ88292.1"/>
    <property type="molecule type" value="Genomic_DNA"/>
</dbReference>
<organism evidence="3 4">
    <name type="scientific">Phytohabitans rumicis</name>
    <dbReference type="NCBI Taxonomy" id="1076125"/>
    <lineage>
        <taxon>Bacteria</taxon>
        <taxon>Bacillati</taxon>
        <taxon>Actinomycetota</taxon>
        <taxon>Actinomycetes</taxon>
        <taxon>Micromonosporales</taxon>
        <taxon>Micromonosporaceae</taxon>
    </lineage>
</organism>